<evidence type="ECO:0008006" key="3">
    <source>
        <dbReference type="Google" id="ProtNLM"/>
    </source>
</evidence>
<dbReference type="SUPFAM" id="SSF52047">
    <property type="entry name" value="RNI-like"/>
    <property type="match status" value="1"/>
</dbReference>
<keyword evidence="2" id="KW-1185">Reference proteome</keyword>
<gene>
    <name evidence="1" type="ORF">SISSUDRAFT_1123550</name>
</gene>
<sequence>MSFSTIASEILDIFVAYYRIDTIEPAQNPKDRLKKTLLLLQITSRFRAVAISHRTLWTSICLEWHWQIVDLYRHHADFGLASKSPIRVHLDTRRALQKKIEEKREYWPAFFAQELERIDILDIHICSGLGRDTLAFLDVISDTPAPCLQRLDLYFDEDVTDNAGLRRLFGGNAPHLRNLHISAAQPFDLSHFRTVKHAQLRISHHNIMGIFDMVGGLPELRKLDLKGAQRWMGQFLPDDPAQPVHLRECTSLSILDVYPTVMQLLLAGLILPKLEHLVVKERAFFENNLIVTSFPSALRMLSHPAEPREWLHLRFHPHQLLIRTRGWCYEMDWHQVSLRDPSRLVHFLERRILREFASVVNLQPGQVLVENYIVAPKRDYNTPAYLIQEDLHSILAFMTKRMCQIWSSVALLSLLGDGTPMIRVLCNPQEVLIPNLQRIDMLHVGNDIRTTCDQKYKTKLLKLRKVVFEDRSMQKYLAMGTKLL</sequence>
<protein>
    <recommendedName>
        <fullName evidence="3">F-box domain-containing protein</fullName>
    </recommendedName>
</protein>
<proteinExistence type="predicted"/>
<reference evidence="1 2" key="1">
    <citation type="journal article" date="2016" name="Mol. Biol. Evol.">
        <title>Comparative Genomics of Early-Diverging Mushroom-Forming Fungi Provides Insights into the Origins of Lignocellulose Decay Capabilities.</title>
        <authorList>
            <person name="Nagy L.G."/>
            <person name="Riley R."/>
            <person name="Tritt A."/>
            <person name="Adam C."/>
            <person name="Daum C."/>
            <person name="Floudas D."/>
            <person name="Sun H."/>
            <person name="Yadav J.S."/>
            <person name="Pangilinan J."/>
            <person name="Larsson K.H."/>
            <person name="Matsuura K."/>
            <person name="Barry K."/>
            <person name="Labutti K."/>
            <person name="Kuo R."/>
            <person name="Ohm R.A."/>
            <person name="Bhattacharya S.S."/>
            <person name="Shirouzu T."/>
            <person name="Yoshinaga Y."/>
            <person name="Martin F.M."/>
            <person name="Grigoriev I.V."/>
            <person name="Hibbett D.S."/>
        </authorList>
    </citation>
    <scope>NUCLEOTIDE SEQUENCE [LARGE SCALE GENOMIC DNA]</scope>
    <source>
        <strain evidence="1 2">HHB10207 ss-3</strain>
    </source>
</reference>
<dbReference type="Proteomes" id="UP000076798">
    <property type="component" value="Unassembled WGS sequence"/>
</dbReference>
<evidence type="ECO:0000313" key="2">
    <source>
        <dbReference type="Proteomes" id="UP000076798"/>
    </source>
</evidence>
<dbReference type="OrthoDB" id="2269034at2759"/>
<organism evidence="1 2">
    <name type="scientific">Sistotremastrum suecicum HHB10207 ss-3</name>
    <dbReference type="NCBI Taxonomy" id="1314776"/>
    <lineage>
        <taxon>Eukaryota</taxon>
        <taxon>Fungi</taxon>
        <taxon>Dikarya</taxon>
        <taxon>Basidiomycota</taxon>
        <taxon>Agaricomycotina</taxon>
        <taxon>Agaricomycetes</taxon>
        <taxon>Sistotremastrales</taxon>
        <taxon>Sistotremastraceae</taxon>
        <taxon>Sistotremastrum</taxon>
    </lineage>
</organism>
<accession>A0A165XGG9</accession>
<evidence type="ECO:0000313" key="1">
    <source>
        <dbReference type="EMBL" id="KZT32170.1"/>
    </source>
</evidence>
<dbReference type="EMBL" id="KV428376">
    <property type="protein sequence ID" value="KZT32170.1"/>
    <property type="molecule type" value="Genomic_DNA"/>
</dbReference>
<dbReference type="AlphaFoldDB" id="A0A165XGG9"/>
<name>A0A165XGG9_9AGAM</name>
<dbReference type="InterPro" id="IPR032675">
    <property type="entry name" value="LRR_dom_sf"/>
</dbReference>
<dbReference type="Gene3D" id="3.80.10.10">
    <property type="entry name" value="Ribonuclease Inhibitor"/>
    <property type="match status" value="1"/>
</dbReference>